<name>A0A944QV58_9GAMM</name>
<keyword evidence="1" id="KW-0732">Signal</keyword>
<organism evidence="2 3">
    <name type="scientific">Candidatus Thiodiazotropha taylori</name>
    <dbReference type="NCBI Taxonomy" id="2792791"/>
    <lineage>
        <taxon>Bacteria</taxon>
        <taxon>Pseudomonadati</taxon>
        <taxon>Pseudomonadota</taxon>
        <taxon>Gammaproteobacteria</taxon>
        <taxon>Chromatiales</taxon>
        <taxon>Sedimenticolaceae</taxon>
        <taxon>Candidatus Thiodiazotropha</taxon>
    </lineage>
</organism>
<gene>
    <name evidence="2" type="ORF">KME65_11835</name>
</gene>
<dbReference type="AlphaFoldDB" id="A0A944QV58"/>
<dbReference type="EMBL" id="JAHHGM010000010">
    <property type="protein sequence ID" value="MBT2989645.1"/>
    <property type="molecule type" value="Genomic_DNA"/>
</dbReference>
<accession>A0A944QV58</accession>
<dbReference type="InterPro" id="IPR018642">
    <property type="entry name" value="DUF2066"/>
</dbReference>
<comment type="caution">
    <text evidence="2">The sequence shown here is derived from an EMBL/GenBank/DDBJ whole genome shotgun (WGS) entry which is preliminary data.</text>
</comment>
<feature type="chain" id="PRO_5037645263" evidence="1">
    <location>
        <begin position="27"/>
        <end position="371"/>
    </location>
</feature>
<evidence type="ECO:0000256" key="1">
    <source>
        <dbReference type="SAM" id="SignalP"/>
    </source>
</evidence>
<feature type="signal peptide" evidence="1">
    <location>
        <begin position="1"/>
        <end position="26"/>
    </location>
</feature>
<evidence type="ECO:0000313" key="3">
    <source>
        <dbReference type="Proteomes" id="UP000770889"/>
    </source>
</evidence>
<evidence type="ECO:0000313" key="2">
    <source>
        <dbReference type="EMBL" id="MBT2989645.1"/>
    </source>
</evidence>
<sequence>MQTRLKPASRLLMLLLALFTAPWVSAERVGNLYEAKIAVSGQSAQTRAEGIRKAFARVMVKVSGDRGLLNHAEVPGILNKAAGYVQQYRYMALETSGKETSEDAPDRLLWVRFDERAVNRLLRESGVPVWGGTRPSVLVWLGQEQGARRDLLSLERERQLKRYLNQVGRSRGLSFLWPIMDIEDRNRIRVSDLWGGFEENIRRASARYQPDVILVGRMSQQGRSSWRGEWLLYLPDKVNRWQTSAGSKAELAGEGLNQAADALALRFAPQQVSQGVAEIRIRVHGLSRLEDYVLVKEYLQSLAMIESLDLLSVDSEKVNFLVRIHGGREALERGIQLGAVLEPAEWHDYAGTDGAEQPELPVGESLVYRLR</sequence>
<reference evidence="2 3" key="1">
    <citation type="submission" date="2021-05" db="EMBL/GenBank/DDBJ databases">
        <title>Genetic and Functional Diversity in Clade A Lucinid endosymbionts from the Bahamas.</title>
        <authorList>
            <person name="Giani N.M."/>
            <person name="Engel A.S."/>
            <person name="Campbell B.J."/>
        </authorList>
    </citation>
    <scope>NUCLEOTIDE SEQUENCE [LARGE SCALE GENOMIC DNA]</scope>
    <source>
        <strain evidence="2">LUC16012Gg_MoonRockCtena</strain>
    </source>
</reference>
<dbReference type="Proteomes" id="UP000770889">
    <property type="component" value="Unassembled WGS sequence"/>
</dbReference>
<protein>
    <submittedName>
        <fullName evidence="2">DUF2066 domain-containing protein</fullName>
    </submittedName>
</protein>
<proteinExistence type="predicted"/>
<dbReference type="Pfam" id="PF09839">
    <property type="entry name" value="DUF2066"/>
    <property type="match status" value="1"/>
</dbReference>